<dbReference type="EMBL" id="CP021748">
    <property type="protein sequence ID" value="ARX81574.1"/>
    <property type="molecule type" value="Genomic_DNA"/>
</dbReference>
<organism evidence="1 2">
    <name type="scientific">Streptomyces alboflavus</name>
    <dbReference type="NCBI Taxonomy" id="67267"/>
    <lineage>
        <taxon>Bacteria</taxon>
        <taxon>Bacillati</taxon>
        <taxon>Actinomycetota</taxon>
        <taxon>Actinomycetes</taxon>
        <taxon>Kitasatosporales</taxon>
        <taxon>Streptomycetaceae</taxon>
        <taxon>Streptomyces</taxon>
    </lineage>
</organism>
<dbReference type="Proteomes" id="UP000195880">
    <property type="component" value="Chromosome"/>
</dbReference>
<gene>
    <name evidence="1" type="ORF">SMD44_00972</name>
</gene>
<dbReference type="AlphaFoldDB" id="A0A1Z1W592"/>
<keyword evidence="2" id="KW-1185">Reference proteome</keyword>
<sequence length="366" mass="39162">MTEKPTGPACGNNPNYPLTEGDRAVVEAVRTELAQRAERRDRYAAAIWERQNPGRRYADCEHSWRADPEEDALAVMTVADAEQADLRTQLARVRAVADAIDTEMRTEPDTLRAAMQQEAVVRIRAALDGHPLHGEQQGAAPSAPASPAPLAARLPLVQGRCPACGTAGLFLGDGGYVTCSVRECPEPDAASTVLERQAAAAQPPADRDLRGRIAQALVRYDWNAGLSGRDTPSEHHYGEADAVLAALPAPADRAAVLREAADAIEGITFAPDPVRPTFVAACLAIHLRRMADEAQQATPSVADADDPTQLRWGLGDVLYGDDDTTTVLMSGPAGEPYWLELDPDRAAALRDSLTSPDEAQQAGEVR</sequence>
<evidence type="ECO:0000313" key="1">
    <source>
        <dbReference type="EMBL" id="ARX81574.1"/>
    </source>
</evidence>
<evidence type="ECO:0000313" key="2">
    <source>
        <dbReference type="Proteomes" id="UP000195880"/>
    </source>
</evidence>
<accession>A0A1Z1W592</accession>
<proteinExistence type="predicted"/>
<protein>
    <submittedName>
        <fullName evidence="1">Uncharacterized protein</fullName>
    </submittedName>
</protein>
<dbReference type="OrthoDB" id="4338729at2"/>
<dbReference type="RefSeq" id="WP_087882968.1">
    <property type="nucleotide sequence ID" value="NZ_CP021748.1"/>
</dbReference>
<name>A0A1Z1W592_9ACTN</name>
<reference evidence="1 2" key="1">
    <citation type="submission" date="2017-05" db="EMBL/GenBank/DDBJ databases">
        <title>Streptomyces alboflavus Genome sequencing and assembly.</title>
        <authorList>
            <person name="Wang Y."/>
            <person name="Du B."/>
            <person name="Ding Y."/>
            <person name="Liu H."/>
            <person name="Hou Q."/>
            <person name="Liu K."/>
            <person name="Wang C."/>
            <person name="Yao L."/>
        </authorList>
    </citation>
    <scope>NUCLEOTIDE SEQUENCE [LARGE SCALE GENOMIC DNA]</scope>
    <source>
        <strain evidence="1 2">MDJK44</strain>
    </source>
</reference>
<dbReference type="KEGG" id="salf:SMD44_00972"/>